<keyword evidence="10" id="KW-1185">Reference proteome</keyword>
<comment type="subunit">
    <text evidence="5 6">Interacts with MinD and FtsZ.</text>
</comment>
<protein>
    <recommendedName>
        <fullName evidence="6">Probable septum site-determining protein MinC</fullName>
    </recommendedName>
</protein>
<evidence type="ECO:0000259" key="8">
    <source>
        <dbReference type="Pfam" id="PF22642"/>
    </source>
</evidence>
<dbReference type="SUPFAM" id="SSF63848">
    <property type="entry name" value="Cell-division inhibitor MinC, C-terminal domain"/>
    <property type="match status" value="1"/>
</dbReference>
<evidence type="ECO:0000259" key="7">
    <source>
        <dbReference type="Pfam" id="PF03775"/>
    </source>
</evidence>
<dbReference type="Gene3D" id="2.160.20.70">
    <property type="match status" value="1"/>
</dbReference>
<dbReference type="InterPro" id="IPR055219">
    <property type="entry name" value="MinC_N_1"/>
</dbReference>
<gene>
    <name evidence="6" type="primary">minC</name>
    <name evidence="9" type="ORF">SAMN05216544_0935</name>
</gene>
<evidence type="ECO:0000256" key="6">
    <source>
        <dbReference type="HAMAP-Rule" id="MF_00267"/>
    </source>
</evidence>
<evidence type="ECO:0000256" key="4">
    <source>
        <dbReference type="ARBA" id="ARBA00023306"/>
    </source>
</evidence>
<evidence type="ECO:0000313" key="10">
    <source>
        <dbReference type="Proteomes" id="UP000187651"/>
    </source>
</evidence>
<keyword evidence="2 6" id="KW-0132">Cell division</keyword>
<evidence type="ECO:0000256" key="2">
    <source>
        <dbReference type="ARBA" id="ARBA00022618"/>
    </source>
</evidence>
<dbReference type="OrthoDB" id="9790810at2"/>
<feature type="domain" description="Septum site-determining protein MinC N-terminal" evidence="8">
    <location>
        <begin position="5"/>
        <end position="77"/>
    </location>
</feature>
<evidence type="ECO:0000313" key="9">
    <source>
        <dbReference type="EMBL" id="SDM70716.1"/>
    </source>
</evidence>
<evidence type="ECO:0000256" key="1">
    <source>
        <dbReference type="ARBA" id="ARBA00006291"/>
    </source>
</evidence>
<dbReference type="HAMAP" id="MF_00267">
    <property type="entry name" value="MinC"/>
    <property type="match status" value="1"/>
</dbReference>
<proteinExistence type="inferred from homology"/>
<feature type="domain" description="Septum formation inhibitor MinC C-terminal" evidence="7">
    <location>
        <begin position="114"/>
        <end position="221"/>
    </location>
</feature>
<dbReference type="PANTHER" id="PTHR34108:SF1">
    <property type="entry name" value="SEPTUM SITE-DETERMINING PROTEIN MINC"/>
    <property type="match status" value="1"/>
</dbReference>
<dbReference type="EMBL" id="FNHZ01000002">
    <property type="protein sequence ID" value="SDM70716.1"/>
    <property type="molecule type" value="Genomic_DNA"/>
</dbReference>
<dbReference type="PANTHER" id="PTHR34108">
    <property type="entry name" value="SEPTUM SITE-DETERMINING PROTEIN MINC"/>
    <property type="match status" value="1"/>
</dbReference>
<dbReference type="InterPro" id="IPR005526">
    <property type="entry name" value="Septum_form_inhib_MinC_C"/>
</dbReference>
<dbReference type="InterPro" id="IPR013033">
    <property type="entry name" value="MinC"/>
</dbReference>
<keyword evidence="3 6" id="KW-0717">Septation</keyword>
<organism evidence="9 10">
    <name type="scientific">Lachnospira pectinoschiza</name>
    <dbReference type="NCBI Taxonomy" id="28052"/>
    <lineage>
        <taxon>Bacteria</taxon>
        <taxon>Bacillati</taxon>
        <taxon>Bacillota</taxon>
        <taxon>Clostridia</taxon>
        <taxon>Lachnospirales</taxon>
        <taxon>Lachnospiraceae</taxon>
        <taxon>Lachnospira</taxon>
    </lineage>
</organism>
<dbReference type="Pfam" id="PF03775">
    <property type="entry name" value="MinC_C"/>
    <property type="match status" value="1"/>
</dbReference>
<reference evidence="10" key="1">
    <citation type="submission" date="2016-10" db="EMBL/GenBank/DDBJ databases">
        <authorList>
            <person name="Varghese N."/>
            <person name="Submissions S."/>
        </authorList>
    </citation>
    <scope>NUCLEOTIDE SEQUENCE [LARGE SCALE GENOMIC DNA]</scope>
    <source>
        <strain evidence="10">M83</strain>
    </source>
</reference>
<dbReference type="GO" id="GO:0000902">
    <property type="term" value="P:cell morphogenesis"/>
    <property type="evidence" value="ECO:0007669"/>
    <property type="project" value="InterPro"/>
</dbReference>
<dbReference type="Gene3D" id="3.30.160.540">
    <property type="match status" value="1"/>
</dbReference>
<dbReference type="GO" id="GO:0000917">
    <property type="term" value="P:division septum assembly"/>
    <property type="evidence" value="ECO:0007669"/>
    <property type="project" value="UniProtKB-KW"/>
</dbReference>
<dbReference type="InterPro" id="IPR036145">
    <property type="entry name" value="MinC_C_sf"/>
</dbReference>
<dbReference type="Pfam" id="PF22642">
    <property type="entry name" value="MinC_N_1"/>
    <property type="match status" value="1"/>
</dbReference>
<comment type="function">
    <text evidence="6">Cell division inhibitor that blocks the formation of polar Z ring septums. Rapidly oscillates between the poles of the cell to destabilize FtsZ filaments that have formed before they mature into polar Z rings. Prevents FtsZ polymerization.</text>
</comment>
<evidence type="ECO:0000256" key="5">
    <source>
        <dbReference type="ARBA" id="ARBA00046874"/>
    </source>
</evidence>
<dbReference type="InterPro" id="IPR016098">
    <property type="entry name" value="CAP/MinC_C"/>
</dbReference>
<comment type="similarity">
    <text evidence="1 6">Belongs to the MinC family.</text>
</comment>
<dbReference type="GO" id="GO:1901891">
    <property type="term" value="P:regulation of cell septum assembly"/>
    <property type="evidence" value="ECO:0007669"/>
    <property type="project" value="InterPro"/>
</dbReference>
<keyword evidence="4 6" id="KW-0131">Cell cycle</keyword>
<dbReference type="RefSeq" id="WP_027430771.1">
    <property type="nucleotide sequence ID" value="NZ_FNHZ01000002.1"/>
</dbReference>
<dbReference type="Proteomes" id="UP000187651">
    <property type="component" value="Unassembled WGS sequence"/>
</dbReference>
<evidence type="ECO:0000256" key="3">
    <source>
        <dbReference type="ARBA" id="ARBA00023210"/>
    </source>
</evidence>
<accession>A0A1G9VF29</accession>
<sequence>MDNSVIIKGGKKGITVVLDKDCAFLELKKKLEEKFEASAKFFNDANLALTFEGRNLSSREENELIEVINKVSDLNILCVINNNQTRVMEDKIDEIVESQIASRLNSIDKPCHFYKGTLRSGQVFETEGSAVILGDVNPGGKVIAGDNVVILGSLKGYITAGCNDNSNAFVYALEMKPMQIQIGDIIARSQDSEPSPKRRFRKDEATIEPKIAYVYDNNIYIEDFSQDVLADINL</sequence>
<name>A0A1G9VF29_9FIRM</name>
<dbReference type="AlphaFoldDB" id="A0A1G9VF29"/>